<evidence type="ECO:0000256" key="2">
    <source>
        <dbReference type="ARBA" id="ARBA00007651"/>
    </source>
</evidence>
<dbReference type="AlphaFoldDB" id="A0ABD0V0K7"/>
<keyword evidence="6 8" id="KW-1133">Transmembrane helix</keyword>
<evidence type="ECO:0000313" key="10">
    <source>
        <dbReference type="EMBL" id="KAL0918602.1"/>
    </source>
</evidence>
<dbReference type="Pfam" id="PF04535">
    <property type="entry name" value="CASP_dom"/>
    <property type="match status" value="1"/>
</dbReference>
<organism evidence="10 11">
    <name type="scientific">Dendrobium thyrsiflorum</name>
    <name type="common">Pinecone-like raceme dendrobium</name>
    <name type="synonym">Orchid</name>
    <dbReference type="NCBI Taxonomy" id="117978"/>
    <lineage>
        <taxon>Eukaryota</taxon>
        <taxon>Viridiplantae</taxon>
        <taxon>Streptophyta</taxon>
        <taxon>Embryophyta</taxon>
        <taxon>Tracheophyta</taxon>
        <taxon>Spermatophyta</taxon>
        <taxon>Magnoliopsida</taxon>
        <taxon>Liliopsida</taxon>
        <taxon>Asparagales</taxon>
        <taxon>Orchidaceae</taxon>
        <taxon>Epidendroideae</taxon>
        <taxon>Malaxideae</taxon>
        <taxon>Dendrobiinae</taxon>
        <taxon>Dendrobium</taxon>
    </lineage>
</organism>
<evidence type="ECO:0000256" key="4">
    <source>
        <dbReference type="ARBA" id="ARBA00022475"/>
    </source>
</evidence>
<feature type="transmembrane region" description="Helical" evidence="8">
    <location>
        <begin position="41"/>
        <end position="60"/>
    </location>
</feature>
<comment type="caution">
    <text evidence="10">The sequence shown here is derived from an EMBL/GenBank/DDBJ whole genome shotgun (WGS) entry which is preliminary data.</text>
</comment>
<comment type="subunit">
    <text evidence="3 8">Homodimer and heterodimers.</text>
</comment>
<evidence type="ECO:0000259" key="9">
    <source>
        <dbReference type="Pfam" id="PF04535"/>
    </source>
</evidence>
<keyword evidence="4 8" id="KW-1003">Cell membrane</keyword>
<feature type="transmembrane region" description="Helical" evidence="8">
    <location>
        <begin position="80"/>
        <end position="100"/>
    </location>
</feature>
<dbReference type="NCBIfam" id="TIGR01569">
    <property type="entry name" value="A_tha_TIGR01569"/>
    <property type="match status" value="1"/>
</dbReference>
<dbReference type="InterPro" id="IPR044173">
    <property type="entry name" value="CASPL"/>
</dbReference>
<gene>
    <name evidence="10" type="ORF">M5K25_010619</name>
</gene>
<evidence type="ECO:0000313" key="11">
    <source>
        <dbReference type="Proteomes" id="UP001552299"/>
    </source>
</evidence>
<dbReference type="Proteomes" id="UP001552299">
    <property type="component" value="Unassembled WGS sequence"/>
</dbReference>
<feature type="domain" description="Casparian strip membrane protein" evidence="9">
    <location>
        <begin position="37"/>
        <end position="174"/>
    </location>
</feature>
<keyword evidence="11" id="KW-1185">Reference proteome</keyword>
<sequence>MAPIHSGANGASAVEMSATGYGGGGPTVAARSSNQSRLPKLIIRLLVIALTFIATIVMGVAKQTSREYQATVKSSQSSSFVYFVVANAFVCVYSAMAVGFSFINSSSSSLELILTMADVLALGFLFTSNAAAMAVDVLARKGNEDFGWGKFCNIADKFCGEVTAAIVLSSLATVAYALLLVLSIVSIHKRSVY</sequence>
<evidence type="ECO:0000256" key="3">
    <source>
        <dbReference type="ARBA" id="ARBA00011489"/>
    </source>
</evidence>
<proteinExistence type="inferred from homology"/>
<keyword evidence="5 8" id="KW-0812">Transmembrane</keyword>
<evidence type="ECO:0000256" key="1">
    <source>
        <dbReference type="ARBA" id="ARBA00004651"/>
    </source>
</evidence>
<dbReference type="InterPro" id="IPR006459">
    <property type="entry name" value="CASP/CASPL"/>
</dbReference>
<comment type="subcellular location">
    <subcellularLocation>
        <location evidence="1 8">Cell membrane</location>
        <topology evidence="1 8">Multi-pass membrane protein</topology>
    </subcellularLocation>
</comment>
<accession>A0ABD0V0K7</accession>
<evidence type="ECO:0000256" key="7">
    <source>
        <dbReference type="ARBA" id="ARBA00023136"/>
    </source>
</evidence>
<comment type="similarity">
    <text evidence="2 8">Belongs to the Casparian strip membrane proteins (CASP) family.</text>
</comment>
<reference evidence="10 11" key="1">
    <citation type="journal article" date="2024" name="Plant Biotechnol. J.">
        <title>Dendrobium thyrsiflorum genome and its molecular insights into genes involved in important horticultural traits.</title>
        <authorList>
            <person name="Chen B."/>
            <person name="Wang J.Y."/>
            <person name="Zheng P.J."/>
            <person name="Li K.L."/>
            <person name="Liang Y.M."/>
            <person name="Chen X.F."/>
            <person name="Zhang C."/>
            <person name="Zhao X."/>
            <person name="He X."/>
            <person name="Zhang G.Q."/>
            <person name="Liu Z.J."/>
            <person name="Xu Q."/>
        </authorList>
    </citation>
    <scope>NUCLEOTIDE SEQUENCE [LARGE SCALE GENOMIC DNA]</scope>
    <source>
        <strain evidence="10">GZMU011</strain>
    </source>
</reference>
<evidence type="ECO:0000256" key="6">
    <source>
        <dbReference type="ARBA" id="ARBA00022989"/>
    </source>
</evidence>
<dbReference type="PANTHER" id="PTHR36488">
    <property type="entry name" value="CASP-LIKE PROTEIN 1U1"/>
    <property type="match status" value="1"/>
</dbReference>
<dbReference type="InterPro" id="IPR006702">
    <property type="entry name" value="CASP_dom"/>
</dbReference>
<feature type="transmembrane region" description="Helical" evidence="8">
    <location>
        <begin position="164"/>
        <end position="187"/>
    </location>
</feature>
<dbReference type="EMBL" id="JANQDX010000009">
    <property type="protein sequence ID" value="KAL0918602.1"/>
    <property type="molecule type" value="Genomic_DNA"/>
</dbReference>
<keyword evidence="7 8" id="KW-0472">Membrane</keyword>
<dbReference type="PANTHER" id="PTHR36488:SF8">
    <property type="entry name" value="CASP-LIKE PROTEIN 1U1"/>
    <property type="match status" value="1"/>
</dbReference>
<evidence type="ECO:0000256" key="8">
    <source>
        <dbReference type="RuleBase" id="RU361233"/>
    </source>
</evidence>
<name>A0ABD0V0K7_DENTH</name>
<evidence type="ECO:0000256" key="5">
    <source>
        <dbReference type="ARBA" id="ARBA00022692"/>
    </source>
</evidence>
<feature type="transmembrane region" description="Helical" evidence="8">
    <location>
        <begin position="112"/>
        <end position="135"/>
    </location>
</feature>
<dbReference type="GO" id="GO:0005886">
    <property type="term" value="C:plasma membrane"/>
    <property type="evidence" value="ECO:0007669"/>
    <property type="project" value="UniProtKB-SubCell"/>
</dbReference>
<protein>
    <recommendedName>
        <fullName evidence="8">CASP-like protein</fullName>
    </recommendedName>
</protein>